<sequence length="480" mass="52313">MDASCLFPHTTGRRPRSHSAPGVLLDATNRGSSEEALTIRKRKYSGSGKNPDDRRTSRASSKRGRNTSATGQDVALYHPRPIYPTVRLASFLTDIPGSEISYNPGGVSGFVSDWVSALGDGDERPHSIPELPEEISAYEATHIGPRPLSAPTIMPPRRLPTPALSGTSRLGDTASQSSSTTLAARKHIDTVTYRTVVLRQHNYLIASVQDPLPSHIASLVEQISSHRSSPGPAPADINSDAVLRTLRRDGLPEIAVQRYFDDAIFYLPHNDTSVQVSMNQIMLASSVPKQRGRFKMSCPKPDLLYGYPYSAFTSAQADTLVDMADDISANSLQLHFPFLVVEYKGDQGSIYGATNQCMNASAACMDLLDMVNAWAEDLRGKQPDSIVSPVETAMFCIAMNSSEANVYVSCKSGTATYTHWVAGFNVQDADHFIRFRRMVRNIIDWGRGPRLAGIQHLLDQLGSHIKAMVADGAAPIPTML</sequence>
<feature type="region of interest" description="Disordered" evidence="1">
    <location>
        <begin position="1"/>
        <end position="75"/>
    </location>
</feature>
<dbReference type="VEuPathDB" id="FungiDB:F503_00453"/>
<dbReference type="OrthoDB" id="5426775at2759"/>
<dbReference type="AlphaFoldDB" id="S3C764"/>
<name>S3C764_OPHP1</name>
<dbReference type="Pfam" id="PF25545">
    <property type="entry name" value="DUF7924"/>
    <property type="match status" value="1"/>
</dbReference>
<proteinExistence type="predicted"/>
<protein>
    <recommendedName>
        <fullName evidence="2">DUF7924 domain-containing protein</fullName>
    </recommendedName>
</protein>
<evidence type="ECO:0000256" key="1">
    <source>
        <dbReference type="SAM" id="MobiDB-lite"/>
    </source>
</evidence>
<reference evidence="3 4" key="1">
    <citation type="journal article" date="2013" name="BMC Genomics">
        <title>The genome and transcriptome of the pine saprophyte Ophiostoma piceae, and a comparison with the bark beetle-associated pine pathogen Grosmannia clavigera.</title>
        <authorList>
            <person name="Haridas S."/>
            <person name="Wang Y."/>
            <person name="Lim L."/>
            <person name="Massoumi Alamouti S."/>
            <person name="Jackman S."/>
            <person name="Docking R."/>
            <person name="Robertson G."/>
            <person name="Birol I."/>
            <person name="Bohlmann J."/>
            <person name="Breuil C."/>
        </authorList>
    </citation>
    <scope>NUCLEOTIDE SEQUENCE [LARGE SCALE GENOMIC DNA]</scope>
    <source>
        <strain evidence="3 4">UAMH 11346</strain>
    </source>
</reference>
<gene>
    <name evidence="3" type="ORF">F503_00453</name>
</gene>
<keyword evidence="4" id="KW-1185">Reference proteome</keyword>
<dbReference type="HOGENOM" id="CLU_036509_1_0_1"/>
<dbReference type="PANTHER" id="PTHR42470:SF1">
    <property type="entry name" value="VAST DOMAIN-CONTAINING PROTEIN"/>
    <property type="match status" value="1"/>
</dbReference>
<evidence type="ECO:0000259" key="2">
    <source>
        <dbReference type="Pfam" id="PF25545"/>
    </source>
</evidence>
<accession>S3C764</accession>
<dbReference type="eggNOG" id="ENOG502SQPH">
    <property type="taxonomic scope" value="Eukaryota"/>
</dbReference>
<organism evidence="3 4">
    <name type="scientific">Ophiostoma piceae (strain UAMH 11346)</name>
    <name type="common">Sap stain fungus</name>
    <dbReference type="NCBI Taxonomy" id="1262450"/>
    <lineage>
        <taxon>Eukaryota</taxon>
        <taxon>Fungi</taxon>
        <taxon>Dikarya</taxon>
        <taxon>Ascomycota</taxon>
        <taxon>Pezizomycotina</taxon>
        <taxon>Sordariomycetes</taxon>
        <taxon>Sordariomycetidae</taxon>
        <taxon>Ophiostomatales</taxon>
        <taxon>Ophiostomataceae</taxon>
        <taxon>Ophiostoma</taxon>
    </lineage>
</organism>
<evidence type="ECO:0000313" key="4">
    <source>
        <dbReference type="Proteomes" id="UP000016923"/>
    </source>
</evidence>
<dbReference type="STRING" id="1262450.S3C764"/>
<feature type="domain" description="DUF7924" evidence="2">
    <location>
        <begin position="293"/>
        <end position="457"/>
    </location>
</feature>
<evidence type="ECO:0000313" key="3">
    <source>
        <dbReference type="EMBL" id="EPE07731.1"/>
    </source>
</evidence>
<dbReference type="PANTHER" id="PTHR42470">
    <property type="entry name" value="VAST DOMAIN-CONTAINING PROTEIN"/>
    <property type="match status" value="1"/>
</dbReference>
<dbReference type="Proteomes" id="UP000016923">
    <property type="component" value="Unassembled WGS sequence"/>
</dbReference>
<dbReference type="InterPro" id="IPR057684">
    <property type="entry name" value="DUF7924"/>
</dbReference>
<dbReference type="EMBL" id="KE148150">
    <property type="protein sequence ID" value="EPE07731.1"/>
    <property type="molecule type" value="Genomic_DNA"/>
</dbReference>